<dbReference type="InterPro" id="IPR003661">
    <property type="entry name" value="HisK_dim/P_dom"/>
</dbReference>
<dbReference type="RefSeq" id="WP_198883612.1">
    <property type="nucleotide sequence ID" value="NZ_JAEKJA010000020.1"/>
</dbReference>
<sequence length="570" mass="61115">MNVRERFGAASRDAFGPNRRRFPNLAAYGVSRLAAKIIVVALVGLTVLLFATLHQAQLRAVMTDAVLESLLVQADAIANAIGGVGDASRPPLVTLNAVEDAASEAPTERTRIDRDRVERVFAELLEGTATRARLYGISGDELADSRFALRSGLDVTHAPLPPLGETQPSTLGGLWNYLAGLVTTPPITLDPNGATLPGNPREIRVALTGVKTAEQRLAPDGDIIISVAAPVLDASGAVAGALLVTSGSGAVTEPAHAQETAILKGFLAAGALAIVVSLLLAASISRPISRLARAAERIERGGAYTPMPELRDSSEIGDLSRVLHDMTVALYMRIDAIEAFAGEVAHELKNPLTSLRSAVETLPLARTDRARDKLLSVIQHDVRRIDRLISDISDASKLDAELNRYRYEPFDLVHLLRAVVATQSELAAERNQQVDLAVRSPGGDFTVFGNDGRLGQVFTNLIDNARSFTPMGGRVVVSAQRFASFVEVVVDDEGPGIEEAVMERIFERFYTDRTEQQSFGDNSGLGLAISRQIVEAHGGEIFAENRYRTTLTPDRDVAGARFTVRLPAAS</sequence>
<evidence type="ECO:0000313" key="15">
    <source>
        <dbReference type="Proteomes" id="UP000609531"/>
    </source>
</evidence>
<organism evidence="14 15">
    <name type="scientific">Acuticoccus mangrovi</name>
    <dbReference type="NCBI Taxonomy" id="2796142"/>
    <lineage>
        <taxon>Bacteria</taxon>
        <taxon>Pseudomonadati</taxon>
        <taxon>Pseudomonadota</taxon>
        <taxon>Alphaproteobacteria</taxon>
        <taxon>Hyphomicrobiales</taxon>
        <taxon>Amorphaceae</taxon>
        <taxon>Acuticoccus</taxon>
    </lineage>
</organism>
<dbReference type="InterPro" id="IPR004358">
    <property type="entry name" value="Sig_transdc_His_kin-like_C"/>
</dbReference>
<evidence type="ECO:0000256" key="2">
    <source>
        <dbReference type="ARBA" id="ARBA00004370"/>
    </source>
</evidence>
<comment type="subcellular location">
    <subcellularLocation>
        <location evidence="2">Membrane</location>
    </subcellularLocation>
</comment>
<dbReference type="Pfam" id="PF00512">
    <property type="entry name" value="HisKA"/>
    <property type="match status" value="1"/>
</dbReference>
<dbReference type="Gene3D" id="3.30.565.10">
    <property type="entry name" value="Histidine kinase-like ATPase, C-terminal domain"/>
    <property type="match status" value="1"/>
</dbReference>
<dbReference type="Gene3D" id="1.10.287.130">
    <property type="match status" value="1"/>
</dbReference>
<comment type="caution">
    <text evidence="14">The sequence shown here is derived from an EMBL/GenBank/DDBJ whole genome shotgun (WGS) entry which is preliminary data.</text>
</comment>
<dbReference type="PROSITE" id="PS50109">
    <property type="entry name" value="HIS_KIN"/>
    <property type="match status" value="1"/>
</dbReference>
<dbReference type="InterPro" id="IPR003660">
    <property type="entry name" value="HAMP_dom"/>
</dbReference>
<evidence type="ECO:0000256" key="10">
    <source>
        <dbReference type="ARBA" id="ARBA00023136"/>
    </source>
</evidence>
<feature type="domain" description="HAMP" evidence="13">
    <location>
        <begin position="282"/>
        <end position="335"/>
    </location>
</feature>
<proteinExistence type="predicted"/>
<evidence type="ECO:0000256" key="8">
    <source>
        <dbReference type="ARBA" id="ARBA00022989"/>
    </source>
</evidence>
<dbReference type="PANTHER" id="PTHR45436">
    <property type="entry name" value="SENSOR HISTIDINE KINASE YKOH"/>
    <property type="match status" value="1"/>
</dbReference>
<dbReference type="PROSITE" id="PS50885">
    <property type="entry name" value="HAMP"/>
    <property type="match status" value="1"/>
</dbReference>
<dbReference type="SUPFAM" id="SSF47384">
    <property type="entry name" value="Homodimeric domain of signal transducing histidine kinase"/>
    <property type="match status" value="1"/>
</dbReference>
<dbReference type="CDD" id="cd00082">
    <property type="entry name" value="HisKA"/>
    <property type="match status" value="1"/>
</dbReference>
<dbReference type="GO" id="GO:0000155">
    <property type="term" value="F:phosphorelay sensor kinase activity"/>
    <property type="evidence" value="ECO:0007669"/>
    <property type="project" value="InterPro"/>
</dbReference>
<dbReference type="InterPro" id="IPR025908">
    <property type="entry name" value="Sensor_TM1"/>
</dbReference>
<evidence type="ECO:0000256" key="11">
    <source>
        <dbReference type="SAM" id="Phobius"/>
    </source>
</evidence>
<dbReference type="PANTHER" id="PTHR45436:SF5">
    <property type="entry name" value="SENSOR HISTIDINE KINASE TRCS"/>
    <property type="match status" value="1"/>
</dbReference>
<evidence type="ECO:0000256" key="9">
    <source>
        <dbReference type="ARBA" id="ARBA00023012"/>
    </source>
</evidence>
<evidence type="ECO:0000256" key="7">
    <source>
        <dbReference type="ARBA" id="ARBA00022777"/>
    </source>
</evidence>
<evidence type="ECO:0000256" key="3">
    <source>
        <dbReference type="ARBA" id="ARBA00012438"/>
    </source>
</evidence>
<dbReference type="EMBL" id="JAEKJA010000020">
    <property type="protein sequence ID" value="MBJ3777704.1"/>
    <property type="molecule type" value="Genomic_DNA"/>
</dbReference>
<dbReference type="SUPFAM" id="SSF55874">
    <property type="entry name" value="ATPase domain of HSP90 chaperone/DNA topoisomerase II/histidine kinase"/>
    <property type="match status" value="1"/>
</dbReference>
<keyword evidence="8 11" id="KW-1133">Transmembrane helix</keyword>
<keyword evidence="5" id="KW-0808">Transferase</keyword>
<accession>A0A934MMY8</accession>
<evidence type="ECO:0000259" key="12">
    <source>
        <dbReference type="PROSITE" id="PS50109"/>
    </source>
</evidence>
<keyword evidence="6 11" id="KW-0812">Transmembrane</keyword>
<gene>
    <name evidence="14" type="ORF">JCR33_18505</name>
</gene>
<dbReference type="SUPFAM" id="SSF158472">
    <property type="entry name" value="HAMP domain-like"/>
    <property type="match status" value="1"/>
</dbReference>
<dbReference type="SMART" id="SM00388">
    <property type="entry name" value="HisKA"/>
    <property type="match status" value="1"/>
</dbReference>
<dbReference type="GO" id="GO:0016020">
    <property type="term" value="C:membrane"/>
    <property type="evidence" value="ECO:0007669"/>
    <property type="project" value="UniProtKB-SubCell"/>
</dbReference>
<dbReference type="AlphaFoldDB" id="A0A934MMY8"/>
<dbReference type="Proteomes" id="UP000609531">
    <property type="component" value="Unassembled WGS sequence"/>
</dbReference>
<keyword evidence="4" id="KW-0597">Phosphoprotein</keyword>
<comment type="catalytic activity">
    <reaction evidence="1">
        <text>ATP + protein L-histidine = ADP + protein N-phospho-L-histidine.</text>
        <dbReference type="EC" id="2.7.13.3"/>
    </reaction>
</comment>
<dbReference type="InterPro" id="IPR036890">
    <property type="entry name" value="HATPase_C_sf"/>
</dbReference>
<name>A0A934MMY8_9HYPH</name>
<dbReference type="InterPro" id="IPR003594">
    <property type="entry name" value="HATPase_dom"/>
</dbReference>
<dbReference type="InterPro" id="IPR005467">
    <property type="entry name" value="His_kinase_dom"/>
</dbReference>
<protein>
    <recommendedName>
        <fullName evidence="3">histidine kinase</fullName>
        <ecNumber evidence="3">2.7.13.3</ecNumber>
    </recommendedName>
</protein>
<keyword evidence="10 11" id="KW-0472">Membrane</keyword>
<dbReference type="Gene3D" id="6.10.340.10">
    <property type="match status" value="1"/>
</dbReference>
<keyword evidence="7" id="KW-0418">Kinase</keyword>
<dbReference type="Pfam" id="PF02518">
    <property type="entry name" value="HATPase_c"/>
    <property type="match status" value="1"/>
</dbReference>
<evidence type="ECO:0000256" key="4">
    <source>
        <dbReference type="ARBA" id="ARBA00022553"/>
    </source>
</evidence>
<evidence type="ECO:0000313" key="14">
    <source>
        <dbReference type="EMBL" id="MBJ3777704.1"/>
    </source>
</evidence>
<dbReference type="CDD" id="cd06225">
    <property type="entry name" value="HAMP"/>
    <property type="match status" value="1"/>
</dbReference>
<dbReference type="Pfam" id="PF13755">
    <property type="entry name" value="Sensor_TM1"/>
    <property type="match status" value="1"/>
</dbReference>
<dbReference type="EC" id="2.7.13.3" evidence="3"/>
<evidence type="ECO:0000256" key="1">
    <source>
        <dbReference type="ARBA" id="ARBA00000085"/>
    </source>
</evidence>
<dbReference type="Pfam" id="PF13756">
    <property type="entry name" value="Stimulus_sens_1"/>
    <property type="match status" value="1"/>
</dbReference>
<dbReference type="PRINTS" id="PR00344">
    <property type="entry name" value="BCTRLSENSOR"/>
</dbReference>
<evidence type="ECO:0000256" key="6">
    <source>
        <dbReference type="ARBA" id="ARBA00022692"/>
    </source>
</evidence>
<dbReference type="SMART" id="SM00387">
    <property type="entry name" value="HATPase_c"/>
    <property type="match status" value="1"/>
</dbReference>
<evidence type="ECO:0000259" key="13">
    <source>
        <dbReference type="PROSITE" id="PS50885"/>
    </source>
</evidence>
<evidence type="ECO:0000256" key="5">
    <source>
        <dbReference type="ARBA" id="ARBA00022679"/>
    </source>
</evidence>
<dbReference type="InterPro" id="IPR036097">
    <property type="entry name" value="HisK_dim/P_sf"/>
</dbReference>
<dbReference type="InterPro" id="IPR050428">
    <property type="entry name" value="TCS_sensor_his_kinase"/>
</dbReference>
<dbReference type="SMART" id="SM00304">
    <property type="entry name" value="HAMP"/>
    <property type="match status" value="1"/>
</dbReference>
<keyword evidence="15" id="KW-1185">Reference proteome</keyword>
<dbReference type="InterPro" id="IPR025919">
    <property type="entry name" value="Stimulus_sens_dom"/>
</dbReference>
<reference evidence="14" key="1">
    <citation type="submission" date="2020-12" db="EMBL/GenBank/DDBJ databases">
        <title>Bacterial taxonomy.</title>
        <authorList>
            <person name="Pan X."/>
        </authorList>
    </citation>
    <scope>NUCLEOTIDE SEQUENCE</scope>
    <source>
        <strain evidence="14">B2012</strain>
    </source>
</reference>
<feature type="transmembrane region" description="Helical" evidence="11">
    <location>
        <begin position="33"/>
        <end position="53"/>
    </location>
</feature>
<keyword evidence="9" id="KW-0902">Two-component regulatory system</keyword>
<feature type="domain" description="Histidine kinase" evidence="12">
    <location>
        <begin position="343"/>
        <end position="570"/>
    </location>
</feature>
<dbReference type="Pfam" id="PF00672">
    <property type="entry name" value="HAMP"/>
    <property type="match status" value="1"/>
</dbReference>